<dbReference type="PANTHER" id="PTHR43883:SF1">
    <property type="entry name" value="GLUCONOKINASE"/>
    <property type="match status" value="1"/>
</dbReference>
<feature type="domain" description="Aminoglycoside phosphotransferase" evidence="1">
    <location>
        <begin position="57"/>
        <end position="273"/>
    </location>
</feature>
<evidence type="ECO:0000313" key="2">
    <source>
        <dbReference type="EMBL" id="OGI63111.1"/>
    </source>
</evidence>
<dbReference type="InterPro" id="IPR027417">
    <property type="entry name" value="P-loop_NTPase"/>
</dbReference>
<evidence type="ECO:0000259" key="1">
    <source>
        <dbReference type="Pfam" id="PF01636"/>
    </source>
</evidence>
<dbReference type="Proteomes" id="UP000179076">
    <property type="component" value="Unassembled WGS sequence"/>
</dbReference>
<dbReference type="InterPro" id="IPR052732">
    <property type="entry name" value="Cell-binding_unc_protein"/>
</dbReference>
<dbReference type="Pfam" id="PF13671">
    <property type="entry name" value="AAA_33"/>
    <property type="match status" value="1"/>
</dbReference>
<dbReference type="Gene3D" id="3.90.1200.10">
    <property type="match status" value="1"/>
</dbReference>
<dbReference type="EMBL" id="MFSP01000161">
    <property type="protein sequence ID" value="OGI63111.1"/>
    <property type="molecule type" value="Genomic_DNA"/>
</dbReference>
<dbReference type="PANTHER" id="PTHR43883">
    <property type="entry name" value="SLR0207 PROTEIN"/>
    <property type="match status" value="1"/>
</dbReference>
<dbReference type="Gene3D" id="3.40.50.300">
    <property type="entry name" value="P-loop containing nucleotide triphosphate hydrolases"/>
    <property type="match status" value="1"/>
</dbReference>
<evidence type="ECO:0000313" key="3">
    <source>
        <dbReference type="Proteomes" id="UP000179076"/>
    </source>
</evidence>
<reference evidence="2 3" key="1">
    <citation type="journal article" date="2016" name="Nat. Commun.">
        <title>Thousands of microbial genomes shed light on interconnected biogeochemical processes in an aquifer system.</title>
        <authorList>
            <person name="Anantharaman K."/>
            <person name="Brown C.T."/>
            <person name="Hug L.A."/>
            <person name="Sharon I."/>
            <person name="Castelle C.J."/>
            <person name="Probst A.J."/>
            <person name="Thomas B.C."/>
            <person name="Singh A."/>
            <person name="Wilkins M.J."/>
            <person name="Karaoz U."/>
            <person name="Brodie E.L."/>
            <person name="Williams K.H."/>
            <person name="Hubbard S.S."/>
            <person name="Banfield J.F."/>
        </authorList>
    </citation>
    <scope>NUCLEOTIDE SEQUENCE [LARGE SCALE GENOMIC DNA]</scope>
</reference>
<dbReference type="SUPFAM" id="SSF56112">
    <property type="entry name" value="Protein kinase-like (PK-like)"/>
    <property type="match status" value="1"/>
</dbReference>
<accession>A0A1F6V047</accession>
<dbReference type="Pfam" id="PF01636">
    <property type="entry name" value="APH"/>
    <property type="match status" value="1"/>
</dbReference>
<sequence>MLDPAVYGRSIESVEKIETHISYLFLAGPHVYKIKKAVNLGFLDFSTLEQRRFYCLEELRLNRRLAPALYLDVVPITGSYQLPRLGRPGTPIEFAVKMQRFPQDDLLDALSARNQLTSNHIDRLAAKIAAFHSSAAAATGTDAYGTPGAIREPALENFAQIRGTRAATLIPQSLDLLEQWTVRQCRTLDALFRTRQTQGFVRECHGDFHLGNVAMVQNQVTIFDCLEFNANLRWIDVISEAAFMTMDLHSRAQPRLAQHFINRYLEISGDYAGLTVLRFYMVYRAMVRAKVHALRAEQTEMGAPQRAAAHAEYRNYLDLATQQTHAPRPAIVITHGLSGSGKTTHTENLLAATAAIRARSDIERKRLQGLPALARSNSEIAAGLYGPDTSNRTYARLASVATATIEAGYTAIVDATFLHRQQREKFRRLALELNVAFLILDFTAPEAALRSRVAARQQLGGDASEADVAVLEHQLQTQQPLQTDEASYVVRIDAMQAPSDVCWESVLDRLNVASQ</sequence>
<dbReference type="InterPro" id="IPR002575">
    <property type="entry name" value="Aminoglycoside_PTrfase"/>
</dbReference>
<name>A0A1F6V047_9PROT</name>
<comment type="caution">
    <text evidence="2">The sequence shown here is derived from an EMBL/GenBank/DDBJ whole genome shotgun (WGS) entry which is preliminary data.</text>
</comment>
<dbReference type="AlphaFoldDB" id="A0A1F6V047"/>
<protein>
    <recommendedName>
        <fullName evidence="1">Aminoglycoside phosphotransferase domain-containing protein</fullName>
    </recommendedName>
</protein>
<gene>
    <name evidence="2" type="ORF">A2W18_05385</name>
</gene>
<proteinExistence type="predicted"/>
<dbReference type="InterPro" id="IPR011009">
    <property type="entry name" value="Kinase-like_dom_sf"/>
</dbReference>
<dbReference type="SUPFAM" id="SSF52540">
    <property type="entry name" value="P-loop containing nucleoside triphosphate hydrolases"/>
    <property type="match status" value="1"/>
</dbReference>
<organism evidence="2 3">
    <name type="scientific">Candidatus Muproteobacteria bacterium RBG_16_60_9</name>
    <dbReference type="NCBI Taxonomy" id="1817755"/>
    <lineage>
        <taxon>Bacteria</taxon>
        <taxon>Pseudomonadati</taxon>
        <taxon>Pseudomonadota</taxon>
        <taxon>Candidatus Muproteobacteria</taxon>
    </lineage>
</organism>